<dbReference type="EMBL" id="ATDT01000021">
    <property type="protein sequence ID" value="EPF16709.1"/>
    <property type="molecule type" value="Genomic_DNA"/>
</dbReference>
<protein>
    <submittedName>
        <fullName evidence="1">Uncharacterized protein</fullName>
    </submittedName>
</protein>
<dbReference type="Proteomes" id="UP000014585">
    <property type="component" value="Unassembled WGS sequence"/>
</dbReference>
<sequence length="46" mass="5394">MFYSFNHNVSQGCEKPHIFYRKGLLTKNEGAFLPRAEMDYPLICIN</sequence>
<dbReference type="STRING" id="566551.HMPREF0201_02457"/>
<proteinExistence type="predicted"/>
<name>S3JUB1_9ENTR</name>
<dbReference type="HOGENOM" id="CLU_3181641_0_0_6"/>
<gene>
    <name evidence="1" type="ORF">HMPREF0201_02457</name>
</gene>
<comment type="caution">
    <text evidence="1">The sequence shown here is derived from an EMBL/GenBank/DDBJ whole genome shotgun (WGS) entry which is preliminary data.</text>
</comment>
<evidence type="ECO:0000313" key="1">
    <source>
        <dbReference type="EMBL" id="EPF16709.1"/>
    </source>
</evidence>
<reference evidence="1 2" key="1">
    <citation type="submission" date="2013-04" db="EMBL/GenBank/DDBJ databases">
        <authorList>
            <person name="Weinstock G."/>
            <person name="Sodergren E."/>
            <person name="Lobos E.A."/>
            <person name="Fulton L."/>
            <person name="Fulton R."/>
            <person name="Courtney L."/>
            <person name="Fronick C."/>
            <person name="O'Laughlin M."/>
            <person name="Godfrey J."/>
            <person name="Wilson R.M."/>
            <person name="Miner T."/>
            <person name="Farmer C."/>
            <person name="Delehaunty K."/>
            <person name="Cordes M."/>
            <person name="Minx P."/>
            <person name="Tomlinson C."/>
            <person name="Chen J."/>
            <person name="Wollam A."/>
            <person name="Pepin K.H."/>
            <person name="Palsikar V.B."/>
            <person name="Zhang X."/>
            <person name="Suruliraj S."/>
            <person name="Perna N.T."/>
            <person name="Plunkett G."/>
            <person name="Warren W."/>
            <person name="Mitreva M."/>
            <person name="Mardis E.R."/>
            <person name="Wilson R.K."/>
        </authorList>
    </citation>
    <scope>NUCLEOTIDE SEQUENCE [LARGE SCALE GENOMIC DNA]</scope>
    <source>
        <strain evidence="1 2">DSM 4568</strain>
    </source>
</reference>
<evidence type="ECO:0000313" key="2">
    <source>
        <dbReference type="Proteomes" id="UP000014585"/>
    </source>
</evidence>
<dbReference type="AlphaFoldDB" id="S3JUB1"/>
<accession>S3JUB1</accession>
<organism evidence="1 2">
    <name type="scientific">Cedecea davisae DSM 4568</name>
    <dbReference type="NCBI Taxonomy" id="566551"/>
    <lineage>
        <taxon>Bacteria</taxon>
        <taxon>Pseudomonadati</taxon>
        <taxon>Pseudomonadota</taxon>
        <taxon>Gammaproteobacteria</taxon>
        <taxon>Enterobacterales</taxon>
        <taxon>Enterobacteriaceae</taxon>
        <taxon>Cedecea</taxon>
    </lineage>
</organism>